<evidence type="ECO:0000313" key="4">
    <source>
        <dbReference type="Proteomes" id="UP001317259"/>
    </source>
</evidence>
<dbReference type="PANTHER" id="PTHR41252:SF1">
    <property type="entry name" value="BLR2505 PROTEIN"/>
    <property type="match status" value="1"/>
</dbReference>
<evidence type="ECO:0000259" key="2">
    <source>
        <dbReference type="Pfam" id="PF12680"/>
    </source>
</evidence>
<organism evidence="3 4">
    <name type="scientific">Actinomadura luzonensis</name>
    <dbReference type="NCBI Taxonomy" id="2805427"/>
    <lineage>
        <taxon>Bacteria</taxon>
        <taxon>Bacillati</taxon>
        <taxon>Actinomycetota</taxon>
        <taxon>Actinomycetes</taxon>
        <taxon>Streptosporangiales</taxon>
        <taxon>Thermomonosporaceae</taxon>
        <taxon>Actinomadura</taxon>
    </lineage>
</organism>
<dbReference type="InterPro" id="IPR032710">
    <property type="entry name" value="NTF2-like_dom_sf"/>
</dbReference>
<dbReference type="SUPFAM" id="SSF54427">
    <property type="entry name" value="NTF2-like"/>
    <property type="match status" value="1"/>
</dbReference>
<dbReference type="RefSeq" id="WP_247815714.1">
    <property type="nucleotide sequence ID" value="NZ_JAKRKC020000002.1"/>
</dbReference>
<accession>A0ABT0G756</accession>
<dbReference type="Pfam" id="PF12680">
    <property type="entry name" value="SnoaL_2"/>
    <property type="match status" value="1"/>
</dbReference>
<evidence type="ECO:0000256" key="1">
    <source>
        <dbReference type="SAM" id="MobiDB-lite"/>
    </source>
</evidence>
<dbReference type="EMBL" id="JAKRKC020000002">
    <property type="protein sequence ID" value="MCK2220429.1"/>
    <property type="molecule type" value="Genomic_DNA"/>
</dbReference>
<dbReference type="Gene3D" id="3.10.450.50">
    <property type="match status" value="1"/>
</dbReference>
<dbReference type="PANTHER" id="PTHR41252">
    <property type="entry name" value="BLR2505 PROTEIN"/>
    <property type="match status" value="1"/>
</dbReference>
<feature type="compositionally biased region" description="Basic and acidic residues" evidence="1">
    <location>
        <begin position="170"/>
        <end position="183"/>
    </location>
</feature>
<keyword evidence="4" id="KW-1185">Reference proteome</keyword>
<protein>
    <submittedName>
        <fullName evidence="3">Nuclear transport factor 2 family protein</fullName>
    </submittedName>
</protein>
<proteinExistence type="predicted"/>
<dbReference type="Proteomes" id="UP001317259">
    <property type="component" value="Unassembled WGS sequence"/>
</dbReference>
<evidence type="ECO:0000313" key="3">
    <source>
        <dbReference type="EMBL" id="MCK2220429.1"/>
    </source>
</evidence>
<reference evidence="3 4" key="1">
    <citation type="submission" date="2022-04" db="EMBL/GenBank/DDBJ databases">
        <title>Genome draft of Actinomadura sp. ATCC 31491.</title>
        <authorList>
            <person name="Shi X."/>
            <person name="Du Y."/>
        </authorList>
    </citation>
    <scope>NUCLEOTIDE SEQUENCE [LARGE SCALE GENOMIC DNA]</scope>
    <source>
        <strain evidence="3 4">ATCC 31491</strain>
    </source>
</reference>
<feature type="region of interest" description="Disordered" evidence="1">
    <location>
        <begin position="164"/>
        <end position="183"/>
    </location>
</feature>
<feature type="domain" description="SnoaL-like" evidence="2">
    <location>
        <begin position="37"/>
        <end position="145"/>
    </location>
</feature>
<gene>
    <name evidence="3" type="ORF">MF672_042490</name>
</gene>
<dbReference type="InterPro" id="IPR037401">
    <property type="entry name" value="SnoaL-like"/>
</dbReference>
<sequence>MSGMFMLIAGSVLATDLTAHAARAPQGCDQAGRRVIRDAFEAWRTGKGSITDVFAPGVVWRIEGRSAVSKLYRGKQQFVDEVYEPFGARFDRSPTPFRPTRVHRIFCDTDTMIVYWAGRGVANDGKPYTNSYVWIMRVRAGKVVEGVAFYDTVAFDDLWRRVTPSTTPADKPRQESRDARHRH</sequence>
<comment type="caution">
    <text evidence="3">The sequence shown here is derived from an EMBL/GenBank/DDBJ whole genome shotgun (WGS) entry which is preliminary data.</text>
</comment>
<name>A0ABT0G756_9ACTN</name>